<feature type="compositionally biased region" description="Polar residues" evidence="1">
    <location>
        <begin position="204"/>
        <end position="216"/>
    </location>
</feature>
<dbReference type="AlphaFoldDB" id="A0A397TUY1"/>
<evidence type="ECO:0000256" key="1">
    <source>
        <dbReference type="SAM" id="MobiDB-lite"/>
    </source>
</evidence>
<dbReference type="OrthoDB" id="2444994at2759"/>
<evidence type="ECO:0008006" key="4">
    <source>
        <dbReference type="Google" id="ProtNLM"/>
    </source>
</evidence>
<feature type="compositionally biased region" description="Basic and acidic residues" evidence="1">
    <location>
        <begin position="229"/>
        <end position="249"/>
    </location>
</feature>
<dbReference type="Proteomes" id="UP000266673">
    <property type="component" value="Unassembled WGS sequence"/>
</dbReference>
<reference evidence="2 3" key="1">
    <citation type="submission" date="2018-06" db="EMBL/GenBank/DDBJ databases">
        <title>Comparative genomics reveals the genomic features of Rhizophagus irregularis, R. cerebriforme, R. diaphanum and Gigaspora rosea, and their symbiotic lifestyle signature.</title>
        <authorList>
            <person name="Morin E."/>
            <person name="San Clemente H."/>
            <person name="Chen E.C.H."/>
            <person name="De La Providencia I."/>
            <person name="Hainaut M."/>
            <person name="Kuo A."/>
            <person name="Kohler A."/>
            <person name="Murat C."/>
            <person name="Tang N."/>
            <person name="Roy S."/>
            <person name="Loubradou J."/>
            <person name="Henrissat B."/>
            <person name="Grigoriev I.V."/>
            <person name="Corradi N."/>
            <person name="Roux C."/>
            <person name="Martin F.M."/>
        </authorList>
    </citation>
    <scope>NUCLEOTIDE SEQUENCE [LARGE SCALE GENOMIC DNA]</scope>
    <source>
        <strain evidence="2 3">DAOM 194757</strain>
    </source>
</reference>
<sequence>MNSKSNNEQFSQLFQAMVNVLVHSQKPQVEIDLVKIPTFVGSNQDPIEWLDLINWAFEANNILGIRRLAVAGAHLSGLAALWWEEQKRRIQYWDNNHNIELLTRRHCVEETVEQYALNMSVLFRRLEKSGNQYPEKTKVQMFVKGLRPNLAITVELFMPETLQEAIYRARICKVAFECGLEIYEPAPIWNVVNTVAFSQQMPQVTPSSAPRVTSQIPPMEYSSIGLDNKTQEREKPKNDEKEPQRERMSSQKRNNKKDTLDDDEYKVPVYDRSAPTLYNLFHYYQNETNSKDDEKESKNQNIEQHEPADVVNRKMAVTPDKRYEYQASTYHQESTNMSHIGRRNDPCYCCQNGSGVKKYEPKTFANPKKPTYTGHTGTTWGLERCYQNDIGITKTEGKVKIYLPNMDHFDGTDNPKPCNKNGIRAEKNESNRIEVERRKTTAGCETLKAACEAWKIKIKLFKA</sequence>
<comment type="caution">
    <text evidence="2">The sequence shown here is derived from an EMBL/GenBank/DDBJ whole genome shotgun (WGS) entry which is preliminary data.</text>
</comment>
<dbReference type="EMBL" id="QKWP01004105">
    <property type="protein sequence ID" value="RIB00497.1"/>
    <property type="molecule type" value="Genomic_DNA"/>
</dbReference>
<organism evidence="2 3">
    <name type="scientific">Gigaspora rosea</name>
    <dbReference type="NCBI Taxonomy" id="44941"/>
    <lineage>
        <taxon>Eukaryota</taxon>
        <taxon>Fungi</taxon>
        <taxon>Fungi incertae sedis</taxon>
        <taxon>Mucoromycota</taxon>
        <taxon>Glomeromycotina</taxon>
        <taxon>Glomeromycetes</taxon>
        <taxon>Diversisporales</taxon>
        <taxon>Gigasporaceae</taxon>
        <taxon>Gigaspora</taxon>
    </lineage>
</organism>
<gene>
    <name evidence="2" type="ORF">C2G38_2234110</name>
</gene>
<name>A0A397TUY1_9GLOM</name>
<evidence type="ECO:0000313" key="3">
    <source>
        <dbReference type="Proteomes" id="UP000266673"/>
    </source>
</evidence>
<protein>
    <recommendedName>
        <fullName evidence="4">Retrotransposon gag domain-containing protein</fullName>
    </recommendedName>
</protein>
<accession>A0A397TUY1</accession>
<evidence type="ECO:0000313" key="2">
    <source>
        <dbReference type="EMBL" id="RIB00497.1"/>
    </source>
</evidence>
<feature type="region of interest" description="Disordered" evidence="1">
    <location>
        <begin position="204"/>
        <end position="268"/>
    </location>
</feature>
<keyword evidence="3" id="KW-1185">Reference proteome</keyword>
<proteinExistence type="predicted"/>